<dbReference type="AlphaFoldDB" id="A0ABD1XNA3"/>
<evidence type="ECO:0000256" key="1">
    <source>
        <dbReference type="SAM" id="MobiDB-lite"/>
    </source>
</evidence>
<keyword evidence="3" id="KW-1185">Reference proteome</keyword>
<dbReference type="EMBL" id="JBHFFA010000008">
    <property type="protein sequence ID" value="KAL2609436.1"/>
    <property type="molecule type" value="Genomic_DNA"/>
</dbReference>
<dbReference type="Proteomes" id="UP001605036">
    <property type="component" value="Unassembled WGS sequence"/>
</dbReference>
<name>A0ABD1XNA3_9MARC</name>
<proteinExistence type="predicted"/>
<accession>A0ABD1XNA3</accession>
<sequence>MEAGENFVPAGAEKCKLSGMHQAKQGATNGGVEAPIQCRLPAPVSVPFMVKPWIEQGFVNWRVSDFGAIDFDSNFALGCFPCVRASTRQLRLRRSRVRSTLAHEESSSKDLPHPQIGSGSRESSSSLRNFLQWSQLQIMLFVVSDYGIDSEGSRKARQGASNCL</sequence>
<evidence type="ECO:0000313" key="2">
    <source>
        <dbReference type="EMBL" id="KAL2609436.1"/>
    </source>
</evidence>
<organism evidence="2 3">
    <name type="scientific">Riccia fluitans</name>
    <dbReference type="NCBI Taxonomy" id="41844"/>
    <lineage>
        <taxon>Eukaryota</taxon>
        <taxon>Viridiplantae</taxon>
        <taxon>Streptophyta</taxon>
        <taxon>Embryophyta</taxon>
        <taxon>Marchantiophyta</taxon>
        <taxon>Marchantiopsida</taxon>
        <taxon>Marchantiidae</taxon>
        <taxon>Marchantiales</taxon>
        <taxon>Ricciaceae</taxon>
        <taxon>Riccia</taxon>
    </lineage>
</organism>
<feature type="region of interest" description="Disordered" evidence="1">
    <location>
        <begin position="101"/>
        <end position="123"/>
    </location>
</feature>
<comment type="caution">
    <text evidence="2">The sequence shown here is derived from an EMBL/GenBank/DDBJ whole genome shotgun (WGS) entry which is preliminary data.</text>
</comment>
<reference evidence="2 3" key="1">
    <citation type="submission" date="2024-09" db="EMBL/GenBank/DDBJ databases">
        <title>Chromosome-scale assembly of Riccia fluitans.</title>
        <authorList>
            <person name="Paukszto L."/>
            <person name="Sawicki J."/>
            <person name="Karawczyk K."/>
            <person name="Piernik-Szablinska J."/>
            <person name="Szczecinska M."/>
            <person name="Mazdziarz M."/>
        </authorList>
    </citation>
    <scope>NUCLEOTIDE SEQUENCE [LARGE SCALE GENOMIC DNA]</scope>
    <source>
        <strain evidence="2">Rf_01</strain>
        <tissue evidence="2">Aerial parts of the thallus</tissue>
    </source>
</reference>
<evidence type="ECO:0000313" key="3">
    <source>
        <dbReference type="Proteomes" id="UP001605036"/>
    </source>
</evidence>
<protein>
    <submittedName>
        <fullName evidence="2">Uncharacterized protein</fullName>
    </submittedName>
</protein>
<gene>
    <name evidence="2" type="ORF">R1flu_028009</name>
</gene>
<feature type="compositionally biased region" description="Basic and acidic residues" evidence="1">
    <location>
        <begin position="101"/>
        <end position="112"/>
    </location>
</feature>